<sequence>MKNLILPLLLSSFVFFSSCSDDDDSNSAPSTQTLISLEDKNEASQQQVIQLISLAFDDSLSTMFTKGFKSFRVTYYSDYENERVRMSGVLTLPSDYQTTDYPLMMVHRGTTVEHLLAPTELTVPLYDIFAGLEFISFTPDLLGLGSSKAYPQAYYHAEYTAQASIDMYKAVKEALAQMEVSYQDQLYILGYSQGGYSAMATLKYIEDHNLNIDVVATAAGAGGYDLTETMTNIVQGDIYESPILISMPILTYNRLGNKADLSAYFQEKYALILPNLVDGARSMSDLNNALNDTLSEFFNEDFLLDLREKQNISFIEGQLIENSVHDWLPKSPVYLLHHKDDQTVPYESSQTAYAKMKSLGATEIELIELSEYSNLSGRNIHGNAAYHSMFESIQIFKKYRK</sequence>
<dbReference type="GO" id="GO:0016042">
    <property type="term" value="P:lipid catabolic process"/>
    <property type="evidence" value="ECO:0007669"/>
    <property type="project" value="InterPro"/>
</dbReference>
<proteinExistence type="predicted"/>
<name>A0A315ZCD1_SEDFL</name>
<protein>
    <submittedName>
        <fullName evidence="2">Pimeloyl-ACP methyl ester carboxylesterase</fullName>
    </submittedName>
</protein>
<evidence type="ECO:0000313" key="3">
    <source>
        <dbReference type="Proteomes" id="UP000245535"/>
    </source>
</evidence>
<dbReference type="Proteomes" id="UP000245535">
    <property type="component" value="Unassembled WGS sequence"/>
</dbReference>
<dbReference type="OrthoDB" id="9798122at2"/>
<organism evidence="2 3">
    <name type="scientific">Sediminitomix flava</name>
    <dbReference type="NCBI Taxonomy" id="379075"/>
    <lineage>
        <taxon>Bacteria</taxon>
        <taxon>Pseudomonadati</taxon>
        <taxon>Bacteroidota</taxon>
        <taxon>Cytophagia</taxon>
        <taxon>Cytophagales</taxon>
        <taxon>Flammeovirgaceae</taxon>
        <taxon>Sediminitomix</taxon>
    </lineage>
</organism>
<accession>A0A315ZCD1</accession>
<feature type="chain" id="PRO_5016254958" evidence="1">
    <location>
        <begin position="20"/>
        <end position="401"/>
    </location>
</feature>
<dbReference type="Gene3D" id="1.10.260.160">
    <property type="match status" value="1"/>
</dbReference>
<dbReference type="PROSITE" id="PS51257">
    <property type="entry name" value="PROKAR_LIPOPROTEIN"/>
    <property type="match status" value="1"/>
</dbReference>
<comment type="caution">
    <text evidence="2">The sequence shown here is derived from an EMBL/GenBank/DDBJ whole genome shotgun (WGS) entry which is preliminary data.</text>
</comment>
<reference evidence="2 3" key="1">
    <citation type="submission" date="2018-03" db="EMBL/GenBank/DDBJ databases">
        <title>Genomic Encyclopedia of Archaeal and Bacterial Type Strains, Phase II (KMG-II): from individual species to whole genera.</title>
        <authorList>
            <person name="Goeker M."/>
        </authorList>
    </citation>
    <scope>NUCLEOTIDE SEQUENCE [LARGE SCALE GENOMIC DNA]</scope>
    <source>
        <strain evidence="2 3">DSM 28229</strain>
    </source>
</reference>
<keyword evidence="1" id="KW-0732">Signal</keyword>
<dbReference type="GO" id="GO:0004806">
    <property type="term" value="F:triacylglycerol lipase activity"/>
    <property type="evidence" value="ECO:0007669"/>
    <property type="project" value="InterPro"/>
</dbReference>
<evidence type="ECO:0000256" key="1">
    <source>
        <dbReference type="SAM" id="SignalP"/>
    </source>
</evidence>
<dbReference type="PANTHER" id="PTHR34853">
    <property type="match status" value="1"/>
</dbReference>
<dbReference type="PANTHER" id="PTHR34853:SF1">
    <property type="entry name" value="LIPASE 5"/>
    <property type="match status" value="1"/>
</dbReference>
<dbReference type="Pfam" id="PF03583">
    <property type="entry name" value="LIP"/>
    <property type="match status" value="1"/>
</dbReference>
<dbReference type="RefSeq" id="WP_109616626.1">
    <property type="nucleotide sequence ID" value="NZ_QGDO01000002.1"/>
</dbReference>
<dbReference type="PIRSF" id="PIRSF029171">
    <property type="entry name" value="Esterase_LipA"/>
    <property type="match status" value="1"/>
</dbReference>
<keyword evidence="3" id="KW-1185">Reference proteome</keyword>
<gene>
    <name evidence="2" type="ORF">BC781_10219</name>
</gene>
<dbReference type="EMBL" id="QGDO01000002">
    <property type="protein sequence ID" value="PWJ42478.1"/>
    <property type="molecule type" value="Genomic_DNA"/>
</dbReference>
<dbReference type="InterPro" id="IPR005152">
    <property type="entry name" value="Lipase_secreted"/>
</dbReference>
<dbReference type="InterPro" id="IPR029058">
    <property type="entry name" value="AB_hydrolase_fold"/>
</dbReference>
<dbReference type="Gene3D" id="3.40.50.1820">
    <property type="entry name" value="alpha/beta hydrolase"/>
    <property type="match status" value="1"/>
</dbReference>
<evidence type="ECO:0000313" key="2">
    <source>
        <dbReference type="EMBL" id="PWJ42478.1"/>
    </source>
</evidence>
<feature type="signal peptide" evidence="1">
    <location>
        <begin position="1"/>
        <end position="19"/>
    </location>
</feature>
<dbReference type="AlphaFoldDB" id="A0A315ZCD1"/>
<dbReference type="SUPFAM" id="SSF53474">
    <property type="entry name" value="alpha/beta-Hydrolases"/>
    <property type="match status" value="1"/>
</dbReference>